<sequence length="333" mass="38356">MLGLPDALKLLTQKTTKEITDLRKLNDPELKDFDGVLNIIPGGKLDKEFVENAGDKFSGLSNLKQQAIVAINLRDGVDGESNLLRFLGYLTFEYSQSFVIYNLDFELYYRMLEDNDTFFKTRKGESFWHDTKGMLIYTKLENRDFYFADLLYGKDRYDFNLVNKTLSSTFPNTASIIYPQMDTVSLKVKKSIELPFFHKNMLLPFDIQLKGIVGNPIFLSNIKTVLQNPLNVDSIDAPSEKRSPLQALECFVDQSEGYHLGETHFRIGNKYHSDDFYYAKRLFQNSFYTSRLAMHLAGKIHEGSSNSQPVTLVGYEMYSELLLSLIEHFLKEI</sequence>
<reference evidence="2" key="1">
    <citation type="submission" date="2012-10" db="EMBL/GenBank/DDBJ databases">
        <authorList>
            <person name="Sandrine L."/>
        </authorList>
    </citation>
    <scope>NUCLEOTIDE SEQUENCE</scope>
</reference>
<gene>
    <name evidence="1" type="ORF">BN138_185</name>
    <name evidence="2" type="ORF">BN138_517</name>
</gene>
<dbReference type="EMBL" id="HF548292">
    <property type="protein sequence ID" value="CCO21329.1"/>
    <property type="molecule type" value="Genomic_DNA"/>
</dbReference>
<reference evidence="2" key="2">
    <citation type="journal article" date="2013" name="Biotechnol. Biofuels">
        <title>Mining for hemicellulases in the fungus-growing termite Pseudacanthotermes militaris using functional metagenomics.</title>
        <authorList>
            <person name="Bastien G."/>
            <person name="Arnal G."/>
            <person name="Bozonnet S."/>
            <person name="Laguerre S."/>
            <person name="Ferreira F."/>
            <person name="Faure R."/>
            <person name="Henrissat B."/>
            <person name="Lefevre F."/>
            <person name="Robe P."/>
            <person name="Bouchez O."/>
            <person name="Noirot C."/>
            <person name="Dumon C."/>
            <person name="O'Donohue M."/>
        </authorList>
    </citation>
    <scope>NUCLEOTIDE SEQUENCE</scope>
</reference>
<protein>
    <submittedName>
        <fullName evidence="2">Uncharacterized protein</fullName>
    </submittedName>
</protein>
<dbReference type="AlphaFoldDB" id="S0DEJ5"/>
<evidence type="ECO:0000313" key="2">
    <source>
        <dbReference type="EMBL" id="CCO21329.1"/>
    </source>
</evidence>
<evidence type="ECO:0000313" key="1">
    <source>
        <dbReference type="EMBL" id="CCO20997.1"/>
    </source>
</evidence>
<accession>S0DEJ5</accession>
<organism evidence="2">
    <name type="scientific">termite gut metagenome</name>
    <dbReference type="NCBI Taxonomy" id="433724"/>
    <lineage>
        <taxon>unclassified sequences</taxon>
        <taxon>metagenomes</taxon>
        <taxon>organismal metagenomes</taxon>
    </lineage>
</organism>
<dbReference type="EMBL" id="HF548278">
    <property type="protein sequence ID" value="CCO20997.1"/>
    <property type="molecule type" value="Genomic_DNA"/>
</dbReference>
<proteinExistence type="predicted"/>
<name>S0DEJ5_9ZZZZ</name>